<proteinExistence type="predicted"/>
<organism evidence="1 2">
    <name type="scientific">Candidatus Nitrosomaritimum aestuariumsis</name>
    <dbReference type="NCBI Taxonomy" id="3342354"/>
    <lineage>
        <taxon>Archaea</taxon>
        <taxon>Nitrososphaerota</taxon>
        <taxon>Nitrososphaeria</taxon>
        <taxon>Nitrosopumilales</taxon>
        <taxon>Nitrosopumilaceae</taxon>
        <taxon>Candidatus Nitrosomaritimum</taxon>
    </lineage>
</organism>
<reference evidence="1 2" key="1">
    <citation type="journal article" date="2020" name="Appl. Environ. Microbiol.">
        <title>Genomic Characteristics of a Novel Species of Ammonia-Oxidizing Archaea from the Jiulong River Estuary.</title>
        <authorList>
            <person name="Zou D."/>
            <person name="Wan R."/>
            <person name="Han L."/>
            <person name="Xu M.N."/>
            <person name="Liu Y."/>
            <person name="Liu H."/>
            <person name="Kao S.J."/>
            <person name="Li M."/>
        </authorList>
    </citation>
    <scope>NUCLEOTIDE SEQUENCE [LARGE SCALE GENOMIC DNA]</scope>
    <source>
        <strain evidence="1">W1bin1</strain>
    </source>
</reference>
<evidence type="ECO:0000313" key="1">
    <source>
        <dbReference type="EMBL" id="MBA4451916.1"/>
    </source>
</evidence>
<protein>
    <submittedName>
        <fullName evidence="1">NAD(P)/FAD-dependent oxidoreductase</fullName>
    </submittedName>
</protein>
<comment type="caution">
    <text evidence="1">The sequence shown here is derived from an EMBL/GenBank/DDBJ whole genome shotgun (WGS) entry which is preliminary data.</text>
</comment>
<accession>A0AC60VX02</accession>
<dbReference type="EMBL" id="JACEMZ010000005">
    <property type="protein sequence ID" value="MBA4451916.1"/>
    <property type="molecule type" value="Genomic_DNA"/>
</dbReference>
<dbReference type="Proteomes" id="UP000559653">
    <property type="component" value="Unassembled WGS sequence"/>
</dbReference>
<evidence type="ECO:0000313" key="2">
    <source>
        <dbReference type="Proteomes" id="UP000559653"/>
    </source>
</evidence>
<name>A0AC60VX02_9ARCH</name>
<gene>
    <name evidence="1" type="ORF">H2B03_01910</name>
</gene>
<sequence length="405" mass="44477">MGKEFHYDIVVVGAGPAGSSAAYQAATNGAKVALIEKEQTVAETVRTSGVTWINNIKEFGIPDDCFNPIKNYSFCSPNNEVTISDSVAQAAVLDVRKTYRWLAKEAEEKGADIFVKTNVKDVIKNKDGDIVGVIASTEQGEATFFGKIIIDASGFGSVVSKSMGFVTQWERFGAGAEYEVKAENVDPETWWLMVGQKYSPAGYAWIFPISKDVVRIGVGVGKPDSSVDPTERLKKLIEDREGPIAKLGEISQIEFHYGLIPNDGLTRKTVYNNLILVGDTAGQANPLVLEGIRYAIKFGRVAGKVASEAIKSGKTDEASLMPYEENWRKEIESKIKSAGKVQDRWIGLSDEQWDKELDIIKELKAEEFLDFIKADFGLSNMLKLATHHPKLAVRQLFGLVKGIGK</sequence>